<proteinExistence type="predicted"/>
<comment type="caution">
    <text evidence="2">The sequence shown here is derived from an EMBL/GenBank/DDBJ whole genome shotgun (WGS) entry which is preliminary data.</text>
</comment>
<evidence type="ECO:0000313" key="3">
    <source>
        <dbReference type="Proteomes" id="UP000664859"/>
    </source>
</evidence>
<organism evidence="2 3">
    <name type="scientific">Tribonema minus</name>
    <dbReference type="NCBI Taxonomy" id="303371"/>
    <lineage>
        <taxon>Eukaryota</taxon>
        <taxon>Sar</taxon>
        <taxon>Stramenopiles</taxon>
        <taxon>Ochrophyta</taxon>
        <taxon>PX clade</taxon>
        <taxon>Xanthophyceae</taxon>
        <taxon>Tribonematales</taxon>
        <taxon>Tribonemataceae</taxon>
        <taxon>Tribonema</taxon>
    </lineage>
</organism>
<feature type="compositionally biased region" description="Low complexity" evidence="1">
    <location>
        <begin position="225"/>
        <end position="238"/>
    </location>
</feature>
<dbReference type="AlphaFoldDB" id="A0A836CAC3"/>
<feature type="compositionally biased region" description="Acidic residues" evidence="1">
    <location>
        <begin position="193"/>
        <end position="204"/>
    </location>
</feature>
<gene>
    <name evidence="2" type="ORF">JKP88DRAFT_248636</name>
</gene>
<accession>A0A836CAC3</accession>
<evidence type="ECO:0000256" key="1">
    <source>
        <dbReference type="SAM" id="MobiDB-lite"/>
    </source>
</evidence>
<feature type="compositionally biased region" description="Low complexity" evidence="1">
    <location>
        <begin position="8"/>
        <end position="31"/>
    </location>
</feature>
<protein>
    <submittedName>
        <fullName evidence="2">Uncharacterized protein</fullName>
    </submittedName>
</protein>
<dbReference type="OrthoDB" id="2423195at2759"/>
<keyword evidence="3" id="KW-1185">Reference proteome</keyword>
<dbReference type="Proteomes" id="UP000664859">
    <property type="component" value="Unassembled WGS sequence"/>
</dbReference>
<feature type="region of interest" description="Disordered" evidence="1">
    <location>
        <begin position="185"/>
        <end position="254"/>
    </location>
</feature>
<name>A0A836CAC3_9STRA</name>
<feature type="region of interest" description="Disordered" evidence="1">
    <location>
        <begin position="1"/>
        <end position="56"/>
    </location>
</feature>
<dbReference type="EMBL" id="JAFCMP010000522">
    <property type="protein sequence ID" value="KAG5177743.1"/>
    <property type="molecule type" value="Genomic_DNA"/>
</dbReference>
<sequence length="287" mass="31642">MHDDPPWRQGVQQPRGQQRGVQGRSAGPRAFGRGRGRFDGRVNARSGRGPSTSREAQQRQLLHVALTTVKPGFISHGGLAQRFVDAIREHRKQRCCTGWKLHEHTMHELLRWVYETPGLLAELHERLEDGAPICTAICRFLSAAAIPVAEARRNPQPPGGRHDNDHLNFRDIALLPTAAELLCDKPPYLPMDSDQDSGDDDDDSKDTVVDGQGGGSSCLASRMGSVSLSSADLSRPSSTRGVGEAPQQKQLKLSGGRATQRLLDAQFRLLREDMVAPMREHAQQLQF</sequence>
<evidence type="ECO:0000313" key="2">
    <source>
        <dbReference type="EMBL" id="KAG5177743.1"/>
    </source>
</evidence>
<reference evidence="2" key="1">
    <citation type="submission" date="2021-02" db="EMBL/GenBank/DDBJ databases">
        <title>First Annotated Genome of the Yellow-green Alga Tribonema minus.</title>
        <authorList>
            <person name="Mahan K.M."/>
        </authorList>
    </citation>
    <scope>NUCLEOTIDE SEQUENCE</scope>
    <source>
        <strain evidence="2">UTEX B ZZ1240</strain>
    </source>
</reference>